<organism evidence="1 2">
    <name type="scientific">Dothistroma septosporum (strain NZE10 / CBS 128990)</name>
    <name type="common">Red band needle blight fungus</name>
    <name type="synonym">Mycosphaerella pini</name>
    <dbReference type="NCBI Taxonomy" id="675120"/>
    <lineage>
        <taxon>Eukaryota</taxon>
        <taxon>Fungi</taxon>
        <taxon>Dikarya</taxon>
        <taxon>Ascomycota</taxon>
        <taxon>Pezizomycotina</taxon>
        <taxon>Dothideomycetes</taxon>
        <taxon>Dothideomycetidae</taxon>
        <taxon>Mycosphaerellales</taxon>
        <taxon>Mycosphaerellaceae</taxon>
        <taxon>Dothistroma</taxon>
    </lineage>
</organism>
<dbReference type="HOGENOM" id="CLU_1555215_0_0_1"/>
<dbReference type="EMBL" id="KB446547">
    <property type="protein sequence ID" value="EME38481.1"/>
    <property type="molecule type" value="Genomic_DNA"/>
</dbReference>
<dbReference type="AlphaFoldDB" id="N1PBW4"/>
<dbReference type="Proteomes" id="UP000016933">
    <property type="component" value="Unassembled WGS sequence"/>
</dbReference>
<accession>N1PBW4</accession>
<evidence type="ECO:0000313" key="1">
    <source>
        <dbReference type="EMBL" id="EME38481.1"/>
    </source>
</evidence>
<proteinExistence type="predicted"/>
<gene>
    <name evidence="1" type="ORF">DOTSEDRAFT_39472</name>
</gene>
<sequence length="172" mass="19043">MLFLDIELPGPLSRGQLTKTMAGIAEFDCCEVPRTSHYAGFIWLPHCAALRCIETDISAKRHARLHEGYRRVWATITHPTCVGANTSEYAGVLHVNWHRHSFGGEACVASKDAFGITEKIEAVLPTICRHVVRNADGEDDEICVGIRPALQGQRRKRDGSYVADGTEARKQS</sequence>
<reference evidence="2" key="1">
    <citation type="journal article" date="2012" name="PLoS Genet.">
        <title>The genomes of the fungal plant pathogens Cladosporium fulvum and Dothistroma septosporum reveal adaptation to different hosts and lifestyles but also signatures of common ancestry.</title>
        <authorList>
            <person name="de Wit P.J.G.M."/>
            <person name="van der Burgt A."/>
            <person name="Oekmen B."/>
            <person name="Stergiopoulos I."/>
            <person name="Abd-Elsalam K.A."/>
            <person name="Aerts A.L."/>
            <person name="Bahkali A.H."/>
            <person name="Beenen H.G."/>
            <person name="Chettri P."/>
            <person name="Cox M.P."/>
            <person name="Datema E."/>
            <person name="de Vries R.P."/>
            <person name="Dhillon B."/>
            <person name="Ganley A.R."/>
            <person name="Griffiths S.A."/>
            <person name="Guo Y."/>
            <person name="Hamelin R.C."/>
            <person name="Henrissat B."/>
            <person name="Kabir M.S."/>
            <person name="Jashni M.K."/>
            <person name="Kema G."/>
            <person name="Klaubauf S."/>
            <person name="Lapidus A."/>
            <person name="Levasseur A."/>
            <person name="Lindquist E."/>
            <person name="Mehrabi R."/>
            <person name="Ohm R.A."/>
            <person name="Owen T.J."/>
            <person name="Salamov A."/>
            <person name="Schwelm A."/>
            <person name="Schijlen E."/>
            <person name="Sun H."/>
            <person name="van den Burg H.A."/>
            <person name="van Ham R.C.H.J."/>
            <person name="Zhang S."/>
            <person name="Goodwin S.B."/>
            <person name="Grigoriev I.V."/>
            <person name="Collemare J."/>
            <person name="Bradshaw R.E."/>
        </authorList>
    </citation>
    <scope>NUCLEOTIDE SEQUENCE [LARGE SCALE GENOMIC DNA]</scope>
    <source>
        <strain evidence="2">NZE10 / CBS 128990</strain>
    </source>
</reference>
<name>N1PBW4_DOTSN</name>
<protein>
    <submittedName>
        <fullName evidence="1">Uncharacterized protein</fullName>
    </submittedName>
</protein>
<evidence type="ECO:0000313" key="2">
    <source>
        <dbReference type="Proteomes" id="UP000016933"/>
    </source>
</evidence>
<reference evidence="1 2" key="2">
    <citation type="journal article" date="2012" name="PLoS Pathog.">
        <title>Diverse lifestyles and strategies of plant pathogenesis encoded in the genomes of eighteen Dothideomycetes fungi.</title>
        <authorList>
            <person name="Ohm R.A."/>
            <person name="Feau N."/>
            <person name="Henrissat B."/>
            <person name="Schoch C.L."/>
            <person name="Horwitz B.A."/>
            <person name="Barry K.W."/>
            <person name="Condon B.J."/>
            <person name="Copeland A.C."/>
            <person name="Dhillon B."/>
            <person name="Glaser F."/>
            <person name="Hesse C.N."/>
            <person name="Kosti I."/>
            <person name="LaButti K."/>
            <person name="Lindquist E.A."/>
            <person name="Lucas S."/>
            <person name="Salamov A.A."/>
            <person name="Bradshaw R.E."/>
            <person name="Ciuffetti L."/>
            <person name="Hamelin R.C."/>
            <person name="Kema G.H.J."/>
            <person name="Lawrence C."/>
            <person name="Scott J.A."/>
            <person name="Spatafora J.W."/>
            <person name="Turgeon B.G."/>
            <person name="de Wit P.J.G.M."/>
            <person name="Zhong S."/>
            <person name="Goodwin S.B."/>
            <person name="Grigoriev I.V."/>
        </authorList>
    </citation>
    <scope>NUCLEOTIDE SEQUENCE [LARGE SCALE GENOMIC DNA]</scope>
    <source>
        <strain evidence="2">NZE10 / CBS 128990</strain>
    </source>
</reference>
<keyword evidence="2" id="KW-1185">Reference proteome</keyword>